<sequence>MKREPHHAANAKHDLSKRLLPGRSNVRKARLSGRLHGDVRA</sequence>
<comment type="caution">
    <text evidence="2">The sequence shown here is derived from an EMBL/GenBank/DDBJ whole genome shotgun (WGS) entry which is preliminary data.</text>
</comment>
<organism evidence="2 3">
    <name type="scientific">Pseudomonas syringae pv. apii</name>
    <dbReference type="NCBI Taxonomy" id="81036"/>
    <lineage>
        <taxon>Bacteria</taxon>
        <taxon>Pseudomonadati</taxon>
        <taxon>Pseudomonadota</taxon>
        <taxon>Gammaproteobacteria</taxon>
        <taxon>Pseudomonadales</taxon>
        <taxon>Pseudomonadaceae</taxon>
        <taxon>Pseudomonas</taxon>
    </lineage>
</organism>
<accession>A0A3M5WTV8</accession>
<dbReference type="EMBL" id="RBUG01000062">
    <property type="protein sequence ID" value="RMU73518.1"/>
    <property type="molecule type" value="Genomic_DNA"/>
</dbReference>
<gene>
    <name evidence="2" type="ORF">ALP23_101557</name>
</gene>
<dbReference type="AlphaFoldDB" id="A0A3M5WTV8"/>
<evidence type="ECO:0000256" key="1">
    <source>
        <dbReference type="SAM" id="MobiDB-lite"/>
    </source>
</evidence>
<evidence type="ECO:0000313" key="2">
    <source>
        <dbReference type="EMBL" id="RMU73518.1"/>
    </source>
</evidence>
<proteinExistence type="predicted"/>
<name>A0A3M5WTV8_9PSED</name>
<reference evidence="2 3" key="1">
    <citation type="submission" date="2018-08" db="EMBL/GenBank/DDBJ databases">
        <title>Recombination of ecologically and evolutionarily significant loci maintains genetic cohesion in the Pseudomonas syringae species complex.</title>
        <authorList>
            <person name="Dillon M."/>
            <person name="Thakur S."/>
            <person name="Almeida R.N.D."/>
            <person name="Weir B.S."/>
            <person name="Guttman D.S."/>
        </authorList>
    </citation>
    <scope>NUCLEOTIDE SEQUENCE [LARGE SCALE GENOMIC DNA]</scope>
    <source>
        <strain evidence="2 3">ICMP 11947</strain>
    </source>
</reference>
<evidence type="ECO:0000313" key="3">
    <source>
        <dbReference type="Proteomes" id="UP000271152"/>
    </source>
</evidence>
<feature type="region of interest" description="Disordered" evidence="1">
    <location>
        <begin position="1"/>
        <end position="41"/>
    </location>
</feature>
<protein>
    <submittedName>
        <fullName evidence="2">Uncharacterized protein</fullName>
    </submittedName>
</protein>
<feature type="compositionally biased region" description="Basic and acidic residues" evidence="1">
    <location>
        <begin position="1"/>
        <end position="17"/>
    </location>
</feature>
<dbReference type="Proteomes" id="UP000271152">
    <property type="component" value="Unassembled WGS sequence"/>
</dbReference>